<dbReference type="RefSeq" id="XP_028970553.1">
    <property type="nucleotide sequence ID" value="XM_029114720.2"/>
</dbReference>
<dbReference type="Gene3D" id="3.90.228.10">
    <property type="match status" value="1"/>
</dbReference>
<dbReference type="Ensembl" id="ENSELUT00000026033.3">
    <property type="protein sequence ID" value="ENSELUP00000016637.3"/>
    <property type="gene ID" value="ENSELUG00000016440.3"/>
</dbReference>
<dbReference type="Bgee" id="ENSELUG00000016440">
    <property type="expression patterns" value="Expressed in brain and 4 other cell types or tissues"/>
</dbReference>
<proteinExistence type="inferred from homology"/>
<dbReference type="GO" id="GO:0003950">
    <property type="term" value="F:NAD+ poly-ADP-ribosyltransferase activity"/>
    <property type="evidence" value="ECO:0007669"/>
    <property type="project" value="UniProtKB-UniRule"/>
</dbReference>
<evidence type="ECO:0000256" key="2">
    <source>
        <dbReference type="ARBA" id="ARBA00022679"/>
    </source>
</evidence>
<reference evidence="9" key="3">
    <citation type="submission" date="2025-08" db="UniProtKB">
        <authorList>
            <consortium name="Ensembl"/>
        </authorList>
    </citation>
    <scope>IDENTIFICATION</scope>
</reference>
<dbReference type="InterPro" id="IPR051838">
    <property type="entry name" value="ARTD_PARP"/>
</dbReference>
<dbReference type="KEGG" id="els:105015681"/>
<protein>
    <recommendedName>
        <fullName evidence="7">Poly [ADP-ribose] polymerase</fullName>
        <shortName evidence="7">PARP</shortName>
        <ecNumber evidence="7">2.4.2.-</ecNumber>
    </recommendedName>
</protein>
<reference evidence="9" key="4">
    <citation type="submission" date="2025-09" db="UniProtKB">
        <authorList>
            <consortium name="Ensembl"/>
        </authorList>
    </citation>
    <scope>IDENTIFICATION</scope>
</reference>
<dbReference type="CDD" id="cd01341">
    <property type="entry name" value="ADP_ribosyl"/>
    <property type="match status" value="2"/>
</dbReference>
<dbReference type="InParanoid" id="A0A3P8YJ66"/>
<sequence>MDIKGQCWTDEESDGENESEQFLYGIQGSCAADLYRHPQLDADIEAVKDIYTDSAVSVREYGTIDDVDIDLQINIGFLDEEVATAWKVIRTEPIILRLRFSLSQYLDGPEPSVEVFQPSNKEGFSLGLQLKKILSTFTSQQWKHLSNEFLKAQQEKRHSWFKAGGTIKKFRAGLSIFSPIPKSPSFPLIQDTVLKGKLSVPELRVTRLMNRSISCTMKNPKGELFSYPPNSQTVAVPAARAPAQITTRQLIELFFSSQAGGHCKNIPTLEYGFLVQIMKYSEQRIPTLNEYCVVCDEQHVFQNGSMLKPAVCTRELCVFSFYTLGVMSGAAEEVATGAEVVDLLVAMCRAALESPRKSIIFEPYPSVVDPNDPKTLAFNPKKKNYERLQKALDSVMSIREMTQGSYLEIKKQMDKLDPLAHPLLQWIISSNRSHIVKLPLSRQLKFMHTSHQFLLLSSPPAKEARFRTAKKLYGSTFAFHGSHIENWHSILRNGLVNASYTKLQLHGAAYGKGIYLSPISSISFGYSGMGKGQHRMPTKDELVQRYNRMNTIPQVQCLMSRPVQSRFLQSRNLNCIALCEVITSKDLQKHGNIWVCPVSDHVCTRFFFVYEDGQVGDANINTQEPKVQKEIMRVIGTQIYSS</sequence>
<keyword evidence="1 7" id="KW-0328">Glycosyltransferase</keyword>
<evidence type="ECO:0000256" key="6">
    <source>
        <dbReference type="ARBA" id="ARBA00024347"/>
    </source>
</evidence>
<evidence type="ECO:0000313" key="9">
    <source>
        <dbReference type="Ensembl" id="ENSELUP00000016637.3"/>
    </source>
</evidence>
<name>A0A3P8YJ66_ESOLU</name>
<dbReference type="PROSITE" id="PS51059">
    <property type="entry name" value="PARP_CATALYTIC"/>
    <property type="match status" value="1"/>
</dbReference>
<dbReference type="AlphaFoldDB" id="A0A3P8YJ66"/>
<dbReference type="PANTHER" id="PTHR21328">
    <property type="entry name" value="POLY ADP-RIBOSE POLYMERASE FAMILY, MEMBER PARP"/>
    <property type="match status" value="1"/>
</dbReference>
<keyword evidence="10" id="KW-1185">Reference proteome</keyword>
<dbReference type="RefSeq" id="XP_028970559.1">
    <property type="nucleotide sequence ID" value="XM_029114726.2"/>
</dbReference>
<dbReference type="FunCoup" id="A0A3P8YJ66">
    <property type="interactions" value="1087"/>
</dbReference>
<dbReference type="InterPro" id="IPR012317">
    <property type="entry name" value="Poly(ADP-ribose)pol_cat_dom"/>
</dbReference>
<dbReference type="GO" id="GO:0016779">
    <property type="term" value="F:nucleotidyltransferase activity"/>
    <property type="evidence" value="ECO:0007669"/>
    <property type="project" value="UniProtKB-KW"/>
</dbReference>
<keyword evidence="5 7" id="KW-0520">NAD</keyword>
<dbReference type="OMA" id="LGLQLKX"/>
<dbReference type="EC" id="2.4.2.-" evidence="7"/>
<dbReference type="FunFam" id="3.90.228.10:FF:000012">
    <property type="entry name" value="Poly(ADP-ribose) polymerase family member 6"/>
    <property type="match status" value="1"/>
</dbReference>
<dbReference type="RefSeq" id="XP_028970552.1">
    <property type="nucleotide sequence ID" value="XM_029114719.2"/>
</dbReference>
<reference evidence="10" key="1">
    <citation type="journal article" date="2014" name="PLoS ONE">
        <title>The genome and linkage map of the northern pike (Esox lucius): conserved synteny revealed between the salmonid sister group and the Neoteleostei.</title>
        <authorList>
            <person name="Rondeau E.B."/>
            <person name="Minkley D.R."/>
            <person name="Leong J.S."/>
            <person name="Messmer A.M."/>
            <person name="Jantzen J.R."/>
            <person name="von Schalburg K.R."/>
            <person name="Lemon C."/>
            <person name="Bird N.H."/>
            <person name="Koop B.F."/>
        </authorList>
    </citation>
    <scope>NUCLEOTIDE SEQUENCE</scope>
</reference>
<dbReference type="SUPFAM" id="SSF56399">
    <property type="entry name" value="ADP-ribosylation"/>
    <property type="match status" value="1"/>
</dbReference>
<feature type="domain" description="PARP catalytic" evidence="8">
    <location>
        <begin position="400"/>
        <end position="632"/>
    </location>
</feature>
<evidence type="ECO:0000256" key="3">
    <source>
        <dbReference type="ARBA" id="ARBA00022695"/>
    </source>
</evidence>
<keyword evidence="2 7" id="KW-0808">Transferase</keyword>
<comment type="similarity">
    <text evidence="6">Belongs to the ARTD/PARP family.</text>
</comment>
<dbReference type="RefSeq" id="XP_028970555.1">
    <property type="nucleotide sequence ID" value="XM_029114722.2"/>
</dbReference>
<accession>A0A3P8YJ66</accession>
<evidence type="ECO:0000256" key="1">
    <source>
        <dbReference type="ARBA" id="ARBA00022676"/>
    </source>
</evidence>
<evidence type="ECO:0000256" key="7">
    <source>
        <dbReference type="RuleBase" id="RU362114"/>
    </source>
</evidence>
<dbReference type="Proteomes" id="UP000265140">
    <property type="component" value="Chromosome 2"/>
</dbReference>
<organism evidence="9 10">
    <name type="scientific">Esox lucius</name>
    <name type="common">Northern pike</name>
    <dbReference type="NCBI Taxonomy" id="8010"/>
    <lineage>
        <taxon>Eukaryota</taxon>
        <taxon>Metazoa</taxon>
        <taxon>Chordata</taxon>
        <taxon>Craniata</taxon>
        <taxon>Vertebrata</taxon>
        <taxon>Euteleostomi</taxon>
        <taxon>Actinopterygii</taxon>
        <taxon>Neopterygii</taxon>
        <taxon>Teleostei</taxon>
        <taxon>Protacanthopterygii</taxon>
        <taxon>Esociformes</taxon>
        <taxon>Esocidae</taxon>
        <taxon>Esox</taxon>
    </lineage>
</organism>
<keyword evidence="4" id="KW-0013">ADP-ribosylation</keyword>
<evidence type="ECO:0000256" key="5">
    <source>
        <dbReference type="ARBA" id="ARBA00023027"/>
    </source>
</evidence>
<reference evidence="9" key="2">
    <citation type="submission" date="2020-02" db="EMBL/GenBank/DDBJ databases">
        <title>Esox lucius (northern pike) genome, fEsoLuc1, primary haplotype.</title>
        <authorList>
            <person name="Myers G."/>
            <person name="Karagic N."/>
            <person name="Meyer A."/>
            <person name="Pippel M."/>
            <person name="Reichard M."/>
            <person name="Winkler S."/>
            <person name="Tracey A."/>
            <person name="Sims Y."/>
            <person name="Howe K."/>
            <person name="Rhie A."/>
            <person name="Formenti G."/>
            <person name="Durbin R."/>
            <person name="Fedrigo O."/>
            <person name="Jarvis E.D."/>
        </authorList>
    </citation>
    <scope>NUCLEOTIDE SEQUENCE [LARGE SCALE GENOMIC DNA]</scope>
</reference>
<dbReference type="Pfam" id="PF00644">
    <property type="entry name" value="PARP"/>
    <property type="match status" value="1"/>
</dbReference>
<dbReference type="GeneTree" id="ENSGT00950000183129"/>
<evidence type="ECO:0000259" key="8">
    <source>
        <dbReference type="PROSITE" id="PS51059"/>
    </source>
</evidence>
<dbReference type="GeneID" id="105015681"/>
<keyword evidence="3" id="KW-0548">Nucleotidyltransferase</keyword>
<evidence type="ECO:0000313" key="10">
    <source>
        <dbReference type="Proteomes" id="UP000265140"/>
    </source>
</evidence>
<evidence type="ECO:0000256" key="4">
    <source>
        <dbReference type="ARBA" id="ARBA00022765"/>
    </source>
</evidence>